<dbReference type="CDD" id="cd07067">
    <property type="entry name" value="HP_PGM_like"/>
    <property type="match status" value="1"/>
</dbReference>
<dbReference type="GO" id="GO:0005737">
    <property type="term" value="C:cytoplasm"/>
    <property type="evidence" value="ECO:0007669"/>
    <property type="project" value="TreeGrafter"/>
</dbReference>
<dbReference type="RefSeq" id="WP_126295645.1">
    <property type="nucleotide sequence ID" value="NZ_CP155468.1"/>
</dbReference>
<evidence type="ECO:0000313" key="2">
    <source>
        <dbReference type="Proteomes" id="UP000276349"/>
    </source>
</evidence>
<dbReference type="SUPFAM" id="SSF53254">
    <property type="entry name" value="Phosphoglycerate mutase-like"/>
    <property type="match status" value="1"/>
</dbReference>
<name>A0A431UJ53_9BACI</name>
<reference evidence="1 2" key="1">
    <citation type="submission" date="2018-12" db="EMBL/GenBank/DDBJ databases">
        <authorList>
            <person name="Yu L."/>
        </authorList>
    </citation>
    <scope>NUCLEOTIDE SEQUENCE [LARGE SCALE GENOMIC DNA]</scope>
    <source>
        <strain evidence="1 2">S5H2222</strain>
    </source>
</reference>
<sequence length="199" mass="23181">MGHSVTVHLIRHEKTAANIERKYIGWTDESIVINKCEYQLPIQPANVYGSDLKRCKETAKLYFPTAYFHPLEKFREINFGDFEMKTYEQLKENPMYRQWIDSPETVIPPNGESFANFTERIVHQFRQIVSAAGDYCFIVHGGVIRVLLSMIGPKEESFQQIDVQHRLIYTLQWSTWANFEGGARCESLSVEPIMEKENL</sequence>
<dbReference type="OrthoDB" id="9783269at2"/>
<accession>A0A431UJ53</accession>
<dbReference type="PANTHER" id="PTHR48100">
    <property type="entry name" value="BROAD-SPECIFICITY PHOSPHATASE YOR283W-RELATED"/>
    <property type="match status" value="1"/>
</dbReference>
<protein>
    <submittedName>
        <fullName evidence="1">Fructose-2,6-bisphosphatase</fullName>
    </submittedName>
</protein>
<dbReference type="Proteomes" id="UP000276349">
    <property type="component" value="Unassembled WGS sequence"/>
</dbReference>
<dbReference type="Pfam" id="PF00300">
    <property type="entry name" value="His_Phos_1"/>
    <property type="match status" value="1"/>
</dbReference>
<organism evidence="1 2">
    <name type="scientific">Lysinibacillus telephonicus</name>
    <dbReference type="NCBI Taxonomy" id="1714840"/>
    <lineage>
        <taxon>Bacteria</taxon>
        <taxon>Bacillati</taxon>
        <taxon>Bacillota</taxon>
        <taxon>Bacilli</taxon>
        <taxon>Bacillales</taxon>
        <taxon>Bacillaceae</taxon>
        <taxon>Lysinibacillus</taxon>
    </lineage>
</organism>
<dbReference type="PANTHER" id="PTHR48100:SF1">
    <property type="entry name" value="HISTIDINE PHOSPHATASE FAMILY PROTEIN-RELATED"/>
    <property type="match status" value="1"/>
</dbReference>
<dbReference type="AlphaFoldDB" id="A0A431UJ53"/>
<keyword evidence="2" id="KW-1185">Reference proteome</keyword>
<dbReference type="EMBL" id="RXNR01000063">
    <property type="protein sequence ID" value="RTQ89452.1"/>
    <property type="molecule type" value="Genomic_DNA"/>
</dbReference>
<comment type="caution">
    <text evidence="1">The sequence shown here is derived from an EMBL/GenBank/DDBJ whole genome shotgun (WGS) entry which is preliminary data.</text>
</comment>
<proteinExistence type="predicted"/>
<dbReference type="InterPro" id="IPR013078">
    <property type="entry name" value="His_Pase_superF_clade-1"/>
</dbReference>
<dbReference type="GO" id="GO:0016791">
    <property type="term" value="F:phosphatase activity"/>
    <property type="evidence" value="ECO:0007669"/>
    <property type="project" value="TreeGrafter"/>
</dbReference>
<dbReference type="Gene3D" id="3.40.50.1240">
    <property type="entry name" value="Phosphoglycerate mutase-like"/>
    <property type="match status" value="1"/>
</dbReference>
<gene>
    <name evidence="1" type="ORF">EKG35_16480</name>
</gene>
<evidence type="ECO:0000313" key="1">
    <source>
        <dbReference type="EMBL" id="RTQ89452.1"/>
    </source>
</evidence>
<dbReference type="InterPro" id="IPR029033">
    <property type="entry name" value="His_PPase_superfam"/>
</dbReference>
<dbReference type="InterPro" id="IPR050275">
    <property type="entry name" value="PGM_Phosphatase"/>
</dbReference>